<comment type="caution">
    <text evidence="1">The sequence shown here is derived from an EMBL/GenBank/DDBJ whole genome shotgun (WGS) entry which is preliminary data.</text>
</comment>
<protein>
    <submittedName>
        <fullName evidence="1">Uncharacterized protein</fullName>
    </submittedName>
</protein>
<dbReference type="AlphaFoldDB" id="A0A017T521"/>
<organism evidence="1 2">
    <name type="scientific">Chondromyces apiculatus DSM 436</name>
    <dbReference type="NCBI Taxonomy" id="1192034"/>
    <lineage>
        <taxon>Bacteria</taxon>
        <taxon>Pseudomonadati</taxon>
        <taxon>Myxococcota</taxon>
        <taxon>Polyangia</taxon>
        <taxon>Polyangiales</taxon>
        <taxon>Polyangiaceae</taxon>
        <taxon>Chondromyces</taxon>
    </lineage>
</organism>
<dbReference type="OrthoDB" id="6457449at2"/>
<dbReference type="STRING" id="1192034.CAP_5262"/>
<proteinExistence type="predicted"/>
<dbReference type="EMBL" id="ASRX01000043">
    <property type="protein sequence ID" value="EYF03651.1"/>
    <property type="molecule type" value="Genomic_DNA"/>
</dbReference>
<dbReference type="Proteomes" id="UP000019678">
    <property type="component" value="Unassembled WGS sequence"/>
</dbReference>
<evidence type="ECO:0000313" key="2">
    <source>
        <dbReference type="Proteomes" id="UP000019678"/>
    </source>
</evidence>
<evidence type="ECO:0000313" key="1">
    <source>
        <dbReference type="EMBL" id="EYF03651.1"/>
    </source>
</evidence>
<reference evidence="1 2" key="1">
    <citation type="submission" date="2013-05" db="EMBL/GenBank/DDBJ databases">
        <title>Genome assembly of Chondromyces apiculatus DSM 436.</title>
        <authorList>
            <person name="Sharma G."/>
            <person name="Khatri I."/>
            <person name="Kaur C."/>
            <person name="Mayilraj S."/>
            <person name="Subramanian S."/>
        </authorList>
    </citation>
    <scope>NUCLEOTIDE SEQUENCE [LARGE SCALE GENOMIC DNA]</scope>
    <source>
        <strain evidence="1 2">DSM 436</strain>
    </source>
</reference>
<name>A0A017T521_9BACT</name>
<accession>A0A017T521</accession>
<keyword evidence="2" id="KW-1185">Reference proteome</keyword>
<gene>
    <name evidence="1" type="ORF">CAP_5262</name>
</gene>
<sequence>MTVNATGEDEARFRQDVQSCIDSGYYNGTLSDDDITTAYEIYSLAKKDKSSGVTIVGRLVRAASPSLDLFAPALVEKELNTARDLVQQEIRALTRDTESARPGLLAKLAAVDAKLAAMTRVRGGTDVTAAVNAVVKANGMSVAKQLDAVYAFDAATFGRDQAAAIAQLSIGKLTISTDKFVESTEDFPGIDPDLRANFLSLNEEMKSQILGTNQQVGAVLNSTKWTLLANDAWLLGGIHQQGEIQFASPLQWSTLWDEAFERPTVTGREVIGICRFGYELFQNTYTVSASDGSGQKSGPATLMRLGSGARVADPARAKAATLVDYNEEILRKTASRSTFIQFFKLLGHVTEGPAPQPLKPT</sequence>
<dbReference type="RefSeq" id="WP_044245506.1">
    <property type="nucleotide sequence ID" value="NZ_ASRX01000043.1"/>
</dbReference>